<proteinExistence type="predicted"/>
<evidence type="ECO:0008006" key="7">
    <source>
        <dbReference type="Google" id="ProtNLM"/>
    </source>
</evidence>
<feature type="compositionally biased region" description="Acidic residues" evidence="3">
    <location>
        <begin position="150"/>
        <end position="190"/>
    </location>
</feature>
<keyword evidence="1" id="KW-0677">Repeat</keyword>
<evidence type="ECO:0000313" key="6">
    <source>
        <dbReference type="Proteomes" id="UP000824250"/>
    </source>
</evidence>
<evidence type="ECO:0000256" key="3">
    <source>
        <dbReference type="SAM" id="MobiDB-lite"/>
    </source>
</evidence>
<feature type="chain" id="PRO_5038822111" description="Cell wall-binding protein" evidence="4">
    <location>
        <begin position="25"/>
        <end position="389"/>
    </location>
</feature>
<dbReference type="Pfam" id="PF19085">
    <property type="entry name" value="Choline_bind_2"/>
    <property type="match status" value="1"/>
</dbReference>
<dbReference type="EMBL" id="DVGC01000033">
    <property type="protein sequence ID" value="HIR05542.1"/>
    <property type="molecule type" value="Genomic_DNA"/>
</dbReference>
<accession>A0A9D1A4K1</accession>
<feature type="signal peptide" evidence="4">
    <location>
        <begin position="1"/>
        <end position="24"/>
    </location>
</feature>
<evidence type="ECO:0000256" key="2">
    <source>
        <dbReference type="PROSITE-ProRule" id="PRU00591"/>
    </source>
</evidence>
<dbReference type="Gene3D" id="2.10.270.10">
    <property type="entry name" value="Cholin Binding"/>
    <property type="match status" value="1"/>
</dbReference>
<evidence type="ECO:0000256" key="1">
    <source>
        <dbReference type="ARBA" id="ARBA00022737"/>
    </source>
</evidence>
<reference evidence="5" key="1">
    <citation type="submission" date="2020-10" db="EMBL/GenBank/DDBJ databases">
        <authorList>
            <person name="Gilroy R."/>
        </authorList>
    </citation>
    <scope>NUCLEOTIDE SEQUENCE</scope>
    <source>
        <strain evidence="5">CHK180-2868</strain>
    </source>
</reference>
<organism evidence="5 6">
    <name type="scientific">Candidatus Copromonas faecavium</name>
    <name type="common">nom. illeg.</name>
    <dbReference type="NCBI Taxonomy" id="2840740"/>
    <lineage>
        <taxon>Bacteria</taxon>
        <taxon>Bacillati</taxon>
        <taxon>Bacillota</taxon>
        <taxon>Clostridia</taxon>
        <taxon>Lachnospirales</taxon>
        <taxon>Lachnospiraceae</taxon>
        <taxon>Candidatus Copromonas (nom. illeg.)</taxon>
    </lineage>
</organism>
<sequence length="389" mass="44144">MNKKGAGLVLTVLLSMAAAFPVFAMETIDYLTLDIWAGFSVGSSSTDISVGVQEDGCYVDDMEVTNASGEWEASDRPKVCLTVMADEEYEFNSDFSKDDVEIVDGYGTVTSVSRSGNQTLKVYVTLRRVDQLNDKYSEEDDDYSDKTSSDEDYDDSYDDEEDYDEDYDDEDYDDEDSYDDGDYDLEAGEPVWDDQEDGMAYWDESDDARRYQLRLYLDDELYVSDLSSEEGSYDFSQFIDQGGSYYFEVRAVRGSARGGWYTSDALDVSDSQAEEIYENRYRSENTYYDDNSGPGATEASPSTVSPTEGAWLKDDIGYWWCNPDKTYPVSAWKQIGGQWYYFNESGYCVENAWVLTNEKYYYCGSDGAMLTNTTTPDGYYVDSDGVWIS</sequence>
<dbReference type="PROSITE" id="PS51170">
    <property type="entry name" value="CW"/>
    <property type="match status" value="1"/>
</dbReference>
<dbReference type="InterPro" id="IPR018337">
    <property type="entry name" value="Cell_wall/Cho-bd_repeat"/>
</dbReference>
<feature type="repeat" description="Cell wall-binding" evidence="2">
    <location>
        <begin position="329"/>
        <end position="348"/>
    </location>
</feature>
<gene>
    <name evidence="5" type="ORF">IAB28_06205</name>
</gene>
<comment type="caution">
    <text evidence="5">The sequence shown here is derived from an EMBL/GenBank/DDBJ whole genome shotgun (WGS) entry which is preliminary data.</text>
</comment>
<name>A0A9D1A4K1_9FIRM</name>
<reference evidence="5" key="2">
    <citation type="journal article" date="2021" name="PeerJ">
        <title>Extensive microbial diversity within the chicken gut microbiome revealed by metagenomics and culture.</title>
        <authorList>
            <person name="Gilroy R."/>
            <person name="Ravi A."/>
            <person name="Getino M."/>
            <person name="Pursley I."/>
            <person name="Horton D.L."/>
            <person name="Alikhan N.F."/>
            <person name="Baker D."/>
            <person name="Gharbi K."/>
            <person name="Hall N."/>
            <person name="Watson M."/>
            <person name="Adriaenssens E.M."/>
            <person name="Foster-Nyarko E."/>
            <person name="Jarju S."/>
            <person name="Secka A."/>
            <person name="Antonio M."/>
            <person name="Oren A."/>
            <person name="Chaudhuri R.R."/>
            <person name="La Ragione R."/>
            <person name="Hildebrand F."/>
            <person name="Pallen M.J."/>
        </authorList>
    </citation>
    <scope>NUCLEOTIDE SEQUENCE</scope>
    <source>
        <strain evidence="5">CHK180-2868</strain>
    </source>
</reference>
<dbReference type="Pfam" id="PF01473">
    <property type="entry name" value="Choline_bind_1"/>
    <property type="match status" value="1"/>
</dbReference>
<feature type="region of interest" description="Disordered" evidence="3">
    <location>
        <begin position="284"/>
        <end position="306"/>
    </location>
</feature>
<evidence type="ECO:0000313" key="5">
    <source>
        <dbReference type="EMBL" id="HIR05542.1"/>
    </source>
</evidence>
<feature type="region of interest" description="Disordered" evidence="3">
    <location>
        <begin position="134"/>
        <end position="190"/>
    </location>
</feature>
<dbReference type="SUPFAM" id="SSF69360">
    <property type="entry name" value="Cell wall binding repeat"/>
    <property type="match status" value="1"/>
</dbReference>
<evidence type="ECO:0000256" key="4">
    <source>
        <dbReference type="SAM" id="SignalP"/>
    </source>
</evidence>
<dbReference type="AlphaFoldDB" id="A0A9D1A4K1"/>
<protein>
    <recommendedName>
        <fullName evidence="7">Cell wall-binding protein</fullName>
    </recommendedName>
</protein>
<dbReference type="Proteomes" id="UP000824250">
    <property type="component" value="Unassembled WGS sequence"/>
</dbReference>
<keyword evidence="4" id="KW-0732">Signal</keyword>